<dbReference type="SUPFAM" id="SSF64182">
    <property type="entry name" value="DHH phosphoesterases"/>
    <property type="match status" value="1"/>
</dbReference>
<dbReference type="GO" id="GO:0004427">
    <property type="term" value="F:inorganic diphosphate phosphatase activity"/>
    <property type="evidence" value="ECO:0007669"/>
    <property type="project" value="UniProtKB-EC"/>
</dbReference>
<comment type="cofactor">
    <cofactor evidence="1">
        <name>Mn(2+)</name>
        <dbReference type="ChEBI" id="CHEBI:29035"/>
    </cofactor>
</comment>
<dbReference type="Pfam" id="PF02833">
    <property type="entry name" value="DHHA2"/>
    <property type="match status" value="1"/>
</dbReference>
<evidence type="ECO:0000256" key="5">
    <source>
        <dbReference type="ARBA" id="ARBA00023211"/>
    </source>
</evidence>
<keyword evidence="10" id="KW-1185">Reference proteome</keyword>
<dbReference type="NCBIfam" id="NF003877">
    <property type="entry name" value="PRK05427.1"/>
    <property type="match status" value="1"/>
</dbReference>
<dbReference type="EC" id="3.6.1.1" evidence="2"/>
<dbReference type="SMART" id="SM01131">
    <property type="entry name" value="DHHA2"/>
    <property type="match status" value="1"/>
</dbReference>
<evidence type="ECO:0000313" key="10">
    <source>
        <dbReference type="Proteomes" id="UP000277108"/>
    </source>
</evidence>
<dbReference type="Proteomes" id="UP000277108">
    <property type="component" value="Unassembled WGS sequence"/>
</dbReference>
<evidence type="ECO:0000256" key="3">
    <source>
        <dbReference type="ARBA" id="ARBA00022723"/>
    </source>
</evidence>
<dbReference type="PANTHER" id="PTHR12112">
    <property type="entry name" value="BNIP - RELATED"/>
    <property type="match status" value="1"/>
</dbReference>
<dbReference type="GO" id="GO:0046872">
    <property type="term" value="F:metal ion binding"/>
    <property type="evidence" value="ECO:0007669"/>
    <property type="project" value="UniProtKB-KW"/>
</dbReference>
<keyword evidence="3" id="KW-0479">Metal-binding</keyword>
<sequence length="308" mass="34333">MTKLLVFGHQSPDTDTITSAIVYSHLKQSIGEEAEAVRLGEINQETQYALDYFEVEAPRLLEDMKADHQDVVLVDHNEFQQSAVNIKELTIHGVIDHHRVSNFETEGPLYMRIEPVGCTATVLYTIYKEHQVEIPQHIAGLMLSAIISDTLLLKSPTCTERDIEVANQLAKIADVDINTYGFEMLKKGASIDGMSAADIVGNDAKSFELNGHTVRIAQINTVDPVEILALKDDLLQNIDERIERDNYDLYMLVITNILDNDSIVLTKGLTDKVDAAFDVKVEDSEALLKDVVSRKKQIVPPLTNAFNA</sequence>
<name>A0A3N5BCK8_9BACL</name>
<evidence type="ECO:0000256" key="1">
    <source>
        <dbReference type="ARBA" id="ARBA00001936"/>
    </source>
</evidence>
<evidence type="ECO:0000256" key="2">
    <source>
        <dbReference type="ARBA" id="ARBA00012146"/>
    </source>
</evidence>
<dbReference type="InterPro" id="IPR001667">
    <property type="entry name" value="DDH_dom"/>
</dbReference>
<evidence type="ECO:0000256" key="7">
    <source>
        <dbReference type="ARBA" id="ARBA00047820"/>
    </source>
</evidence>
<comment type="catalytic activity">
    <reaction evidence="7">
        <text>diphosphate + H2O = 2 phosphate + H(+)</text>
        <dbReference type="Rhea" id="RHEA:24576"/>
        <dbReference type="ChEBI" id="CHEBI:15377"/>
        <dbReference type="ChEBI" id="CHEBI:15378"/>
        <dbReference type="ChEBI" id="CHEBI:33019"/>
        <dbReference type="ChEBI" id="CHEBI:43474"/>
        <dbReference type="EC" id="3.6.1.1"/>
    </reaction>
</comment>
<dbReference type="InterPro" id="IPR038763">
    <property type="entry name" value="DHH_sf"/>
</dbReference>
<dbReference type="Gene3D" id="3.90.1640.10">
    <property type="entry name" value="inorganic pyrophosphatase (n-terminal core)"/>
    <property type="match status" value="1"/>
</dbReference>
<dbReference type="OrthoDB" id="9766150at2"/>
<dbReference type="InterPro" id="IPR038222">
    <property type="entry name" value="DHHA2_dom_sf"/>
</dbReference>
<accession>A0A3N5BCK8</accession>
<dbReference type="InterPro" id="IPR004097">
    <property type="entry name" value="DHHA2"/>
</dbReference>
<evidence type="ECO:0000256" key="6">
    <source>
        <dbReference type="ARBA" id="ARBA00032535"/>
    </source>
</evidence>
<keyword evidence="5" id="KW-0464">Manganese</keyword>
<dbReference type="AlphaFoldDB" id="A0A3N5BCK8"/>
<evidence type="ECO:0000313" key="9">
    <source>
        <dbReference type="EMBL" id="RPF55193.1"/>
    </source>
</evidence>
<comment type="caution">
    <text evidence="9">The sequence shown here is derived from an EMBL/GenBank/DDBJ whole genome shotgun (WGS) entry which is preliminary data.</text>
</comment>
<dbReference type="Pfam" id="PF01368">
    <property type="entry name" value="DHH"/>
    <property type="match status" value="1"/>
</dbReference>
<reference evidence="9 10" key="1">
    <citation type="submission" date="2018-11" db="EMBL/GenBank/DDBJ databases">
        <title>Genomic Encyclopedia of Type Strains, Phase IV (KMG-IV): sequencing the most valuable type-strain genomes for metagenomic binning, comparative biology and taxonomic classification.</title>
        <authorList>
            <person name="Goeker M."/>
        </authorList>
    </citation>
    <scope>NUCLEOTIDE SEQUENCE [LARGE SCALE GENOMIC DNA]</scope>
    <source>
        <strain evidence="9 10">DSM 29158</strain>
    </source>
</reference>
<dbReference type="GO" id="GO:0005737">
    <property type="term" value="C:cytoplasm"/>
    <property type="evidence" value="ECO:0007669"/>
    <property type="project" value="InterPro"/>
</dbReference>
<dbReference type="RefSeq" id="WP_123808235.1">
    <property type="nucleotide sequence ID" value="NZ_RKRK01000004.1"/>
</dbReference>
<protein>
    <recommendedName>
        <fullName evidence="2">inorganic diphosphatase</fullName>
        <ecNumber evidence="2">3.6.1.1</ecNumber>
    </recommendedName>
    <alternativeName>
        <fullName evidence="6">Pyrophosphate phospho-hydrolase</fullName>
    </alternativeName>
</protein>
<keyword evidence="4" id="KW-0378">Hydrolase</keyword>
<dbReference type="FunFam" id="3.90.1640.10:FF:000001">
    <property type="entry name" value="Probable manganese-dependent inorganic pyrophosphatase"/>
    <property type="match status" value="1"/>
</dbReference>
<organism evidence="9 10">
    <name type="scientific">Abyssicoccus albus</name>
    <dbReference type="NCBI Taxonomy" id="1817405"/>
    <lineage>
        <taxon>Bacteria</taxon>
        <taxon>Bacillati</taxon>
        <taxon>Bacillota</taxon>
        <taxon>Bacilli</taxon>
        <taxon>Bacillales</taxon>
        <taxon>Abyssicoccaceae</taxon>
    </lineage>
</organism>
<evidence type="ECO:0000259" key="8">
    <source>
        <dbReference type="SMART" id="SM01131"/>
    </source>
</evidence>
<dbReference type="EMBL" id="RKRK01000004">
    <property type="protein sequence ID" value="RPF55193.1"/>
    <property type="molecule type" value="Genomic_DNA"/>
</dbReference>
<evidence type="ECO:0000256" key="4">
    <source>
        <dbReference type="ARBA" id="ARBA00022801"/>
    </source>
</evidence>
<dbReference type="PANTHER" id="PTHR12112:SF22">
    <property type="entry name" value="MANGANESE-DEPENDENT INORGANIC PYROPHOSPHATASE-RELATED"/>
    <property type="match status" value="1"/>
</dbReference>
<feature type="domain" description="DHHA2" evidence="8">
    <location>
        <begin position="181"/>
        <end position="306"/>
    </location>
</feature>
<gene>
    <name evidence="9" type="ORF">EDD62_1518</name>
</gene>
<proteinExistence type="predicted"/>
<dbReference type="Gene3D" id="3.10.310.20">
    <property type="entry name" value="DHHA2 domain"/>
    <property type="match status" value="1"/>
</dbReference>